<gene>
    <name evidence="1" type="ORF">JCM19314_1014</name>
</gene>
<evidence type="ECO:0000313" key="2">
    <source>
        <dbReference type="Proteomes" id="UP000029226"/>
    </source>
</evidence>
<organism evidence="1 2">
    <name type="scientific">Nonlabens ulvanivorans</name>
    <name type="common">Persicivirga ulvanivorans</name>
    <dbReference type="NCBI Taxonomy" id="906888"/>
    <lineage>
        <taxon>Bacteria</taxon>
        <taxon>Pseudomonadati</taxon>
        <taxon>Bacteroidota</taxon>
        <taxon>Flavobacteriia</taxon>
        <taxon>Flavobacteriales</taxon>
        <taxon>Flavobacteriaceae</taxon>
        <taxon>Nonlabens</taxon>
    </lineage>
</organism>
<sequence length="67" mass="7981">MAQNEFIEVKEFLSKIENSDSLLIKLNRHKFKNGSFDFSYSEFSRKIDFGYLQHRISVSKDFTQNLN</sequence>
<name>A0A090Q9R1_NONUL</name>
<dbReference type="AlphaFoldDB" id="A0A090Q9R1"/>
<proteinExistence type="predicted"/>
<comment type="caution">
    <text evidence="1">The sequence shown here is derived from an EMBL/GenBank/DDBJ whole genome shotgun (WGS) entry which is preliminary data.</text>
</comment>
<evidence type="ECO:0000313" key="1">
    <source>
        <dbReference type="EMBL" id="GAK99829.1"/>
    </source>
</evidence>
<protein>
    <submittedName>
        <fullName evidence="1">Uncharacterized protein</fullName>
    </submittedName>
</protein>
<reference evidence="1 2" key="1">
    <citation type="journal article" date="2014" name="Genome Announc.">
        <title>Draft Genome Sequences of Marine Flavobacterium Nonlabens Strains NR17, NR24, NR27, NR32, NR33, and Ara13.</title>
        <authorList>
            <person name="Nakanishi M."/>
            <person name="Meirelles P."/>
            <person name="Suzuki R."/>
            <person name="Takatani N."/>
            <person name="Mino S."/>
            <person name="Suda W."/>
            <person name="Oshima K."/>
            <person name="Hattori M."/>
            <person name="Ohkuma M."/>
            <person name="Hosokawa M."/>
            <person name="Miyashita K."/>
            <person name="Thompson F.L."/>
            <person name="Niwa A."/>
            <person name="Sawabe T."/>
            <person name="Sawabe T."/>
        </authorList>
    </citation>
    <scope>NUCLEOTIDE SEQUENCE [LARGE SCALE GENOMIC DNA]</scope>
    <source>
        <strain evidence="2">JCM19314</strain>
    </source>
</reference>
<dbReference type="Proteomes" id="UP000029226">
    <property type="component" value="Unassembled WGS sequence"/>
</dbReference>
<accession>A0A090Q9R1</accession>
<dbReference type="EMBL" id="BBMM01000003">
    <property type="protein sequence ID" value="GAK99829.1"/>
    <property type="molecule type" value="Genomic_DNA"/>
</dbReference>